<organism evidence="7 8">
    <name type="scientific">Mycoplasmoides genitalium M6320</name>
    <dbReference type="NCBI Taxonomy" id="662945"/>
    <lineage>
        <taxon>Bacteria</taxon>
        <taxon>Bacillati</taxon>
        <taxon>Mycoplasmatota</taxon>
        <taxon>Mycoplasmoidales</taxon>
        <taxon>Mycoplasmoidaceae</taxon>
        <taxon>Mycoplasmoides</taxon>
    </lineage>
</organism>
<evidence type="ECO:0000259" key="5">
    <source>
        <dbReference type="Pfam" id="PF02650"/>
    </source>
</evidence>
<name>A0ABC7ZIF7_MYCGT</name>
<feature type="domain" description="WhiA LAGLIDADG-like" evidence="6">
    <location>
        <begin position="99"/>
        <end position="186"/>
    </location>
</feature>
<gene>
    <name evidence="4" type="primary">whiA</name>
    <name evidence="7" type="ORF">CM1_00595</name>
</gene>
<dbReference type="InterPro" id="IPR039518">
    <property type="entry name" value="WhiA_LAGLIDADG_dom"/>
</dbReference>
<sequence>MTFSTQIKAELVQNKLIDKHWNVFLAGFFQNNLKLLYNRNWSFKVQSEALKEQFVQNLKFDFKTKASKKYFLFEFNADINVINTLLKLDVTTSELVVKQVYLIAAFLSGGSVSDLINSNNFHLQISSNNEFQIQQLLKLFSFFKKTVKQNQLVVYLKSYEKICNFLKLIQAFDGYLAFENKQLEKSFTLNQLRKSNLEVANLMKTIRSNNQTNQLQLKSFIKSSSFAKRPLNFQRYCLIKSDHPDWSLEQIANFFFTKYNIKISRSGIQHFSVNLKKLCQ</sequence>
<dbReference type="NCBIfam" id="TIGR00647">
    <property type="entry name" value="DNA_bind_WhiA"/>
    <property type="match status" value="1"/>
</dbReference>
<dbReference type="GeneID" id="99646922"/>
<keyword evidence="1 4" id="KW-0132">Cell division</keyword>
<dbReference type="KEGG" id="mgx:CM1_00595"/>
<accession>A0ABC7ZIF7</accession>
<feature type="domain" description="Sporulation regulator WhiA C-terminal" evidence="5">
    <location>
        <begin position="193"/>
        <end position="278"/>
    </location>
</feature>
<evidence type="ECO:0000313" key="8">
    <source>
        <dbReference type="Proteomes" id="UP000005254"/>
    </source>
</evidence>
<dbReference type="AlphaFoldDB" id="A0ABC7ZIF7"/>
<dbReference type="Proteomes" id="UP000005254">
    <property type="component" value="Chromosome"/>
</dbReference>
<protein>
    <recommendedName>
        <fullName evidence="4">Probable cell division protein WhiA</fullName>
    </recommendedName>
</protein>
<dbReference type="RefSeq" id="WP_010869332.1">
    <property type="nucleotide sequence ID" value="NC_018497.1"/>
</dbReference>
<dbReference type="PANTHER" id="PTHR37307">
    <property type="entry name" value="CELL DIVISION PROTEIN WHIA-RELATED"/>
    <property type="match status" value="1"/>
</dbReference>
<dbReference type="InterPro" id="IPR003802">
    <property type="entry name" value="Sporulation_regulator_WhiA"/>
</dbReference>
<dbReference type="EMBL" id="CP003772">
    <property type="protein sequence ID" value="AFQ03909.1"/>
    <property type="molecule type" value="Genomic_DNA"/>
</dbReference>
<dbReference type="GO" id="GO:0003677">
    <property type="term" value="F:DNA binding"/>
    <property type="evidence" value="ECO:0007669"/>
    <property type="project" value="UniProtKB-UniRule"/>
</dbReference>
<reference evidence="7 8" key="1">
    <citation type="journal article" date="2012" name="J. Bacteriol.">
        <title>Draft Genome Sequences of Four Axenic Mycoplasma genitalium Strains Isolated from Denmark, Japan, and Australia.</title>
        <authorList>
            <person name="McGowin C.L."/>
            <person name="Ma L."/>
            <person name="Jensen J.S."/>
            <person name="Mancuso M.M."/>
            <person name="Hamasuna R."/>
            <person name="Adegboye D."/>
            <person name="Martin D.H."/>
        </authorList>
    </citation>
    <scope>NUCLEOTIDE SEQUENCE [LARGE SCALE GENOMIC DNA]</scope>
    <source>
        <strain evidence="7 8">M6320</strain>
    </source>
</reference>
<keyword evidence="3 4" id="KW-0131">Cell cycle</keyword>
<evidence type="ECO:0000256" key="3">
    <source>
        <dbReference type="ARBA" id="ARBA00023306"/>
    </source>
</evidence>
<evidence type="ECO:0000259" key="6">
    <source>
        <dbReference type="Pfam" id="PF14527"/>
    </source>
</evidence>
<evidence type="ECO:0000313" key="7">
    <source>
        <dbReference type="EMBL" id="AFQ03909.1"/>
    </source>
</evidence>
<dbReference type="SUPFAM" id="SSF55608">
    <property type="entry name" value="Homing endonucleases"/>
    <property type="match status" value="1"/>
</dbReference>
<dbReference type="SMR" id="A0ABC7ZIF7"/>
<comment type="similarity">
    <text evidence="4">Belongs to the WhiA family.</text>
</comment>
<keyword evidence="2 4" id="KW-0238">DNA-binding</keyword>
<dbReference type="Pfam" id="PF14527">
    <property type="entry name" value="LAGLIDADG_WhiA"/>
    <property type="match status" value="1"/>
</dbReference>
<dbReference type="HAMAP" id="MF_01420">
    <property type="entry name" value="HTH_type_WhiA"/>
    <property type="match status" value="1"/>
</dbReference>
<dbReference type="Pfam" id="PF02650">
    <property type="entry name" value="HTH_WhiA"/>
    <property type="match status" value="1"/>
</dbReference>
<dbReference type="PANTHER" id="PTHR37307:SF1">
    <property type="entry name" value="CELL DIVISION PROTEIN WHIA-RELATED"/>
    <property type="match status" value="1"/>
</dbReference>
<dbReference type="InterPro" id="IPR027434">
    <property type="entry name" value="Homing_endonucl"/>
</dbReference>
<evidence type="ECO:0000256" key="2">
    <source>
        <dbReference type="ARBA" id="ARBA00023125"/>
    </source>
</evidence>
<dbReference type="InterPro" id="IPR023054">
    <property type="entry name" value="Sporulation_regulator_WhiA_C"/>
</dbReference>
<proteinExistence type="inferred from homology"/>
<dbReference type="Gene3D" id="3.10.28.10">
    <property type="entry name" value="Homing endonucleases"/>
    <property type="match status" value="1"/>
</dbReference>
<comment type="function">
    <text evidence="4">Involved in cell division and chromosome segregation.</text>
</comment>
<evidence type="ECO:0000256" key="4">
    <source>
        <dbReference type="HAMAP-Rule" id="MF_01420"/>
    </source>
</evidence>
<evidence type="ECO:0000256" key="1">
    <source>
        <dbReference type="ARBA" id="ARBA00022618"/>
    </source>
</evidence>
<dbReference type="GO" id="GO:0051301">
    <property type="term" value="P:cell division"/>
    <property type="evidence" value="ECO:0007669"/>
    <property type="project" value="UniProtKB-UniRule"/>
</dbReference>